<dbReference type="AlphaFoldDB" id="W7YMP4"/>
<name>W7YMP4_9BACT</name>
<organism evidence="1 2">
    <name type="scientific">Saccharicrinis fermentans DSM 9555 = JCM 21142</name>
    <dbReference type="NCBI Taxonomy" id="869213"/>
    <lineage>
        <taxon>Bacteria</taxon>
        <taxon>Pseudomonadati</taxon>
        <taxon>Bacteroidota</taxon>
        <taxon>Bacteroidia</taxon>
        <taxon>Marinilabiliales</taxon>
        <taxon>Marinilabiliaceae</taxon>
        <taxon>Saccharicrinis</taxon>
    </lineage>
</organism>
<dbReference type="OrthoDB" id="612868at2"/>
<keyword evidence="2" id="KW-1185">Reference proteome</keyword>
<dbReference type="Proteomes" id="UP000019402">
    <property type="component" value="Unassembled WGS sequence"/>
</dbReference>
<evidence type="ECO:0000313" key="1">
    <source>
        <dbReference type="EMBL" id="GAF05946.1"/>
    </source>
</evidence>
<comment type="caution">
    <text evidence="1">The sequence shown here is derived from an EMBL/GenBank/DDBJ whole genome shotgun (WGS) entry which is preliminary data.</text>
</comment>
<gene>
    <name evidence="1" type="ORF">JCM21142_134711</name>
</gene>
<dbReference type="STRING" id="869213.GCA_000517085_01785"/>
<accession>W7YMP4</accession>
<sequence length="65" mass="7309">MENLKTDIKDVFVDDPNDMSLFTTYISTEKKIDGAIWNLTGAYLPVKAGDFPKGISSSYETYKPQ</sequence>
<dbReference type="EMBL" id="BAMD01000168">
    <property type="protein sequence ID" value="GAF05946.1"/>
    <property type="molecule type" value="Genomic_DNA"/>
</dbReference>
<dbReference type="RefSeq" id="WP_027471524.1">
    <property type="nucleotide sequence ID" value="NZ_BAMD01000168.1"/>
</dbReference>
<evidence type="ECO:0000313" key="2">
    <source>
        <dbReference type="Proteomes" id="UP000019402"/>
    </source>
</evidence>
<protein>
    <submittedName>
        <fullName evidence="1">Uncharacterized protein</fullName>
    </submittedName>
</protein>
<proteinExistence type="predicted"/>
<reference evidence="1 2" key="1">
    <citation type="journal article" date="2014" name="Genome Announc.">
        <title>Draft Genome Sequence of Cytophaga fermentans JCM 21142T, a Facultative Anaerobe Isolated from Marine Mud.</title>
        <authorList>
            <person name="Starns D."/>
            <person name="Oshima K."/>
            <person name="Suda W."/>
            <person name="Iino T."/>
            <person name="Yuki M."/>
            <person name="Inoue J."/>
            <person name="Kitamura K."/>
            <person name="Iida T."/>
            <person name="Darby A."/>
            <person name="Hattori M."/>
            <person name="Ohkuma M."/>
        </authorList>
    </citation>
    <scope>NUCLEOTIDE SEQUENCE [LARGE SCALE GENOMIC DNA]</scope>
    <source>
        <strain evidence="1 2">JCM 21142</strain>
    </source>
</reference>